<reference evidence="1 2" key="1">
    <citation type="journal article" date="2019" name="Nature">
        <title>A new antibiotic selectively kills Gram-negative pathogens.</title>
        <authorList>
            <person name="Imai Y."/>
            <person name="Meyer K.J."/>
            <person name="Iinishi A."/>
            <person name="Favre-Godal Q."/>
            <person name="Green R."/>
            <person name="Manuse S."/>
            <person name="Caboni M."/>
            <person name="Mori M."/>
            <person name="Niles S."/>
            <person name="Ghiglieri M."/>
            <person name="Honrao C."/>
            <person name="Ma X."/>
            <person name="Guo J.J."/>
            <person name="Makriyannis A."/>
            <person name="Linares-Otoya L."/>
            <person name="Boehringer N."/>
            <person name="Wuisan Z.G."/>
            <person name="Kaur H."/>
            <person name="Wu R."/>
            <person name="Mateus A."/>
            <person name="Typas A."/>
            <person name="Savitski M.M."/>
            <person name="Espinoza J.L."/>
            <person name="O'Rourke A."/>
            <person name="Nelson K.E."/>
            <person name="Hiller S."/>
            <person name="Noinaj N."/>
            <person name="Schaeberle T.F."/>
            <person name="D'Onofrio A."/>
            <person name="Lewis K."/>
        </authorList>
    </citation>
    <scope>NUCLEOTIDE SEQUENCE [LARGE SCALE GENOMIC DNA]</scope>
    <source>
        <strain evidence="1 2">HGB 1456</strain>
    </source>
</reference>
<dbReference type="EMBL" id="WHZZ01000012">
    <property type="protein sequence ID" value="MQL50114.1"/>
    <property type="molecule type" value="Genomic_DNA"/>
</dbReference>
<evidence type="ECO:0000313" key="2">
    <source>
        <dbReference type="Proteomes" id="UP000481739"/>
    </source>
</evidence>
<dbReference type="RefSeq" id="WP_152963875.1">
    <property type="nucleotide sequence ID" value="NZ_CAWOZU010000003.1"/>
</dbReference>
<dbReference type="AlphaFoldDB" id="A0A7C9GLU0"/>
<accession>A0A7C9GLU0</accession>
<organism evidence="1 2">
    <name type="scientific">Photorhabdus khanii</name>
    <dbReference type="NCBI Taxonomy" id="1004150"/>
    <lineage>
        <taxon>Bacteria</taxon>
        <taxon>Pseudomonadati</taxon>
        <taxon>Pseudomonadota</taxon>
        <taxon>Gammaproteobacteria</taxon>
        <taxon>Enterobacterales</taxon>
        <taxon>Morganellaceae</taxon>
        <taxon>Photorhabdus</taxon>
    </lineage>
</organism>
<comment type="caution">
    <text evidence="1">The sequence shown here is derived from an EMBL/GenBank/DDBJ whole genome shotgun (WGS) entry which is preliminary data.</text>
</comment>
<gene>
    <name evidence="1" type="ORF">GEA64_20035</name>
</gene>
<evidence type="ECO:0000313" key="1">
    <source>
        <dbReference type="EMBL" id="MQL50114.1"/>
    </source>
</evidence>
<protein>
    <submittedName>
        <fullName evidence="1">Uncharacterized protein</fullName>
    </submittedName>
</protein>
<dbReference type="Proteomes" id="UP000481739">
    <property type="component" value="Unassembled WGS sequence"/>
</dbReference>
<name>A0A7C9GLU0_9GAMM</name>
<sequence>MGYDKTEITVRFESGEKYTCRIDLAVNDEKGFRDHCMKMIDFFADFPEKEPCLNFIRRIKWPE</sequence>
<proteinExistence type="predicted"/>